<evidence type="ECO:0000256" key="3">
    <source>
        <dbReference type="ARBA" id="ARBA00022741"/>
    </source>
</evidence>
<comment type="subcellular location">
    <subcellularLocation>
        <location evidence="1">Cell membrane</location>
        <topology evidence="1">Peripheral membrane protein</topology>
    </subcellularLocation>
</comment>
<comment type="caution">
    <text evidence="7">The sequence shown here is derived from an EMBL/GenBank/DDBJ whole genome shotgun (WGS) entry which is preliminary data.</text>
</comment>
<gene>
    <name evidence="7" type="ORF">ACFQ08_34800</name>
</gene>
<name>A0ABW3E300_9ACTN</name>
<evidence type="ECO:0000256" key="2">
    <source>
        <dbReference type="ARBA" id="ARBA00022448"/>
    </source>
</evidence>
<keyword evidence="3" id="KW-0547">Nucleotide-binding</keyword>
<proteinExistence type="predicted"/>
<dbReference type="InterPro" id="IPR027417">
    <property type="entry name" value="P-loop_NTPase"/>
</dbReference>
<sequence length="66" mass="6588">MHTFAISASGLRVSFGDRTVLDGVDLAVPAGTVFALLGAEGSGKTTLIRILSGLTGTDGGRVRVAG</sequence>
<dbReference type="Pfam" id="PF00005">
    <property type="entry name" value="ABC_tran"/>
    <property type="match status" value="1"/>
</dbReference>
<dbReference type="EMBL" id="JBHTHX010001998">
    <property type="protein sequence ID" value="MFD0889737.1"/>
    <property type="molecule type" value="Genomic_DNA"/>
</dbReference>
<dbReference type="PANTHER" id="PTHR42711:SF19">
    <property type="entry name" value="DOXORUBICIN RESISTANCE ATP-BINDING PROTEIN DRRA"/>
    <property type="match status" value="1"/>
</dbReference>
<dbReference type="PANTHER" id="PTHR42711">
    <property type="entry name" value="ABC TRANSPORTER ATP-BINDING PROTEIN"/>
    <property type="match status" value="1"/>
</dbReference>
<dbReference type="InterPro" id="IPR003439">
    <property type="entry name" value="ABC_transporter-like_ATP-bd"/>
</dbReference>
<accession>A0ABW3E300</accession>
<evidence type="ECO:0000259" key="6">
    <source>
        <dbReference type="Pfam" id="PF00005"/>
    </source>
</evidence>
<dbReference type="Gene3D" id="3.40.50.300">
    <property type="entry name" value="P-loop containing nucleotide triphosphate hydrolases"/>
    <property type="match status" value="1"/>
</dbReference>
<evidence type="ECO:0000256" key="5">
    <source>
        <dbReference type="ARBA" id="ARBA00023251"/>
    </source>
</evidence>
<evidence type="ECO:0000256" key="1">
    <source>
        <dbReference type="ARBA" id="ARBA00004202"/>
    </source>
</evidence>
<reference evidence="8" key="1">
    <citation type="journal article" date="2019" name="Int. J. Syst. Evol. Microbiol.">
        <title>The Global Catalogue of Microorganisms (GCM) 10K type strain sequencing project: providing services to taxonomists for standard genome sequencing and annotation.</title>
        <authorList>
            <consortium name="The Broad Institute Genomics Platform"/>
            <consortium name="The Broad Institute Genome Sequencing Center for Infectious Disease"/>
            <person name="Wu L."/>
            <person name="Ma J."/>
        </authorList>
    </citation>
    <scope>NUCLEOTIDE SEQUENCE [LARGE SCALE GENOMIC DNA]</scope>
    <source>
        <strain evidence="8">CCUG 62974</strain>
    </source>
</reference>
<evidence type="ECO:0000313" key="7">
    <source>
        <dbReference type="EMBL" id="MFD0889737.1"/>
    </source>
</evidence>
<feature type="non-terminal residue" evidence="7">
    <location>
        <position position="66"/>
    </location>
</feature>
<dbReference type="GO" id="GO:0005524">
    <property type="term" value="F:ATP binding"/>
    <property type="evidence" value="ECO:0007669"/>
    <property type="project" value="UniProtKB-KW"/>
</dbReference>
<dbReference type="SUPFAM" id="SSF52540">
    <property type="entry name" value="P-loop containing nucleoside triphosphate hydrolases"/>
    <property type="match status" value="1"/>
</dbReference>
<dbReference type="InterPro" id="IPR050763">
    <property type="entry name" value="ABC_transporter_ATP-binding"/>
</dbReference>
<evidence type="ECO:0000256" key="4">
    <source>
        <dbReference type="ARBA" id="ARBA00022840"/>
    </source>
</evidence>
<protein>
    <submittedName>
        <fullName evidence="7">ATP-binding cassette domain-containing protein</fullName>
    </submittedName>
</protein>
<dbReference type="Proteomes" id="UP001597024">
    <property type="component" value="Unassembled WGS sequence"/>
</dbReference>
<organism evidence="7 8">
    <name type="scientific">Streptosporangium algeriense</name>
    <dbReference type="NCBI Taxonomy" id="1682748"/>
    <lineage>
        <taxon>Bacteria</taxon>
        <taxon>Bacillati</taxon>
        <taxon>Actinomycetota</taxon>
        <taxon>Actinomycetes</taxon>
        <taxon>Streptosporangiales</taxon>
        <taxon>Streptosporangiaceae</taxon>
        <taxon>Streptosporangium</taxon>
    </lineage>
</organism>
<feature type="domain" description="ABC transporter" evidence="6">
    <location>
        <begin position="21"/>
        <end position="65"/>
    </location>
</feature>
<keyword evidence="2" id="KW-0813">Transport</keyword>
<evidence type="ECO:0000313" key="8">
    <source>
        <dbReference type="Proteomes" id="UP001597024"/>
    </source>
</evidence>
<keyword evidence="8" id="KW-1185">Reference proteome</keyword>
<keyword evidence="4 7" id="KW-0067">ATP-binding</keyword>
<keyword evidence="5" id="KW-0046">Antibiotic resistance</keyword>